<reference evidence="1 2" key="1">
    <citation type="journal article" date="2020" name="Mol. Biol. Evol.">
        <title>Distinct Expression and Methylation Patterns for Genes with Different Fates following a Single Whole-Genome Duplication in Flowering Plants.</title>
        <authorList>
            <person name="Shi T."/>
            <person name="Rahmani R.S."/>
            <person name="Gugger P.F."/>
            <person name="Wang M."/>
            <person name="Li H."/>
            <person name="Zhang Y."/>
            <person name="Li Z."/>
            <person name="Wang Q."/>
            <person name="Van de Peer Y."/>
            <person name="Marchal K."/>
            <person name="Chen J."/>
        </authorList>
    </citation>
    <scope>NUCLEOTIDE SEQUENCE [LARGE SCALE GENOMIC DNA]</scope>
    <source>
        <tissue evidence="1">Leaf</tissue>
    </source>
</reference>
<proteinExistence type="predicted"/>
<dbReference type="EMBL" id="DUZY01000004">
    <property type="protein sequence ID" value="DAD36392.1"/>
    <property type="molecule type" value="Genomic_DNA"/>
</dbReference>
<name>A0A822YUN5_NELNU</name>
<dbReference type="AlphaFoldDB" id="A0A822YUN5"/>
<comment type="caution">
    <text evidence="1">The sequence shown here is derived from an EMBL/GenBank/DDBJ whole genome shotgun (WGS) entry which is preliminary data.</text>
</comment>
<dbReference type="Proteomes" id="UP000607653">
    <property type="component" value="Unassembled WGS sequence"/>
</dbReference>
<organism evidence="1 2">
    <name type="scientific">Nelumbo nucifera</name>
    <name type="common">Sacred lotus</name>
    <dbReference type="NCBI Taxonomy" id="4432"/>
    <lineage>
        <taxon>Eukaryota</taxon>
        <taxon>Viridiplantae</taxon>
        <taxon>Streptophyta</taxon>
        <taxon>Embryophyta</taxon>
        <taxon>Tracheophyta</taxon>
        <taxon>Spermatophyta</taxon>
        <taxon>Magnoliopsida</taxon>
        <taxon>Proteales</taxon>
        <taxon>Nelumbonaceae</taxon>
        <taxon>Nelumbo</taxon>
    </lineage>
</organism>
<sequence length="51" mass="5888">MVVRLGSDPFLIWILGNLVFPRTSFLPFIKIQDLLAFDFEFFIGSDLIIVL</sequence>
<accession>A0A822YUN5</accession>
<keyword evidence="2" id="KW-1185">Reference proteome</keyword>
<protein>
    <submittedName>
        <fullName evidence="1">Uncharacterized protein</fullName>
    </submittedName>
</protein>
<evidence type="ECO:0000313" key="2">
    <source>
        <dbReference type="Proteomes" id="UP000607653"/>
    </source>
</evidence>
<gene>
    <name evidence="1" type="ORF">HUJ06_007033</name>
</gene>
<evidence type="ECO:0000313" key="1">
    <source>
        <dbReference type="EMBL" id="DAD36392.1"/>
    </source>
</evidence>